<dbReference type="PROSITE" id="PS51819">
    <property type="entry name" value="VOC"/>
    <property type="match status" value="2"/>
</dbReference>
<keyword evidence="1" id="KW-0479">Metal-binding</keyword>
<keyword evidence="3" id="KW-0560">Oxidoreductase</keyword>
<name>A0A2S4MK36_9BURK</name>
<dbReference type="GO" id="GO:0051213">
    <property type="term" value="F:dioxygenase activity"/>
    <property type="evidence" value="ECO:0007669"/>
    <property type="project" value="UniProtKB-KW"/>
</dbReference>
<evidence type="ECO:0000259" key="2">
    <source>
        <dbReference type="PROSITE" id="PS51819"/>
    </source>
</evidence>
<evidence type="ECO:0000313" key="3">
    <source>
        <dbReference type="EMBL" id="POR54959.1"/>
    </source>
</evidence>
<dbReference type="AlphaFoldDB" id="A0A2S4MK36"/>
<accession>A0A2S4MK36</accession>
<dbReference type="SUPFAM" id="SSF54593">
    <property type="entry name" value="Glyoxalase/Bleomycin resistance protein/Dihydroxybiphenyl dioxygenase"/>
    <property type="match status" value="1"/>
</dbReference>
<keyword evidence="3" id="KW-0223">Dioxygenase</keyword>
<dbReference type="OrthoDB" id="8676366at2"/>
<protein>
    <submittedName>
        <fullName evidence="3">Catechol 2,3-dioxygenase-like lactoylglutathione lyase family enzyme</fullName>
    </submittedName>
</protein>
<dbReference type="Gene3D" id="3.10.180.10">
    <property type="entry name" value="2,3-Dihydroxybiphenyl 1,2-Dioxygenase, domain 1"/>
    <property type="match status" value="2"/>
</dbReference>
<dbReference type="PANTHER" id="PTHR43048">
    <property type="entry name" value="METHYLMALONYL-COA EPIMERASE"/>
    <property type="match status" value="1"/>
</dbReference>
<proteinExistence type="predicted"/>
<dbReference type="GO" id="GO:0016829">
    <property type="term" value="F:lyase activity"/>
    <property type="evidence" value="ECO:0007669"/>
    <property type="project" value="UniProtKB-KW"/>
</dbReference>
<dbReference type="EMBL" id="PQGA01000002">
    <property type="protein sequence ID" value="POR54959.1"/>
    <property type="molecule type" value="Genomic_DNA"/>
</dbReference>
<dbReference type="InterPro" id="IPR051785">
    <property type="entry name" value="MMCE/EMCE_epimerase"/>
</dbReference>
<feature type="domain" description="VOC" evidence="2">
    <location>
        <begin position="158"/>
        <end position="273"/>
    </location>
</feature>
<feature type="domain" description="VOC" evidence="2">
    <location>
        <begin position="15"/>
        <end position="122"/>
    </location>
</feature>
<dbReference type="Pfam" id="PF00903">
    <property type="entry name" value="Glyoxalase"/>
    <property type="match status" value="1"/>
</dbReference>
<evidence type="ECO:0000313" key="4">
    <source>
        <dbReference type="Proteomes" id="UP000237381"/>
    </source>
</evidence>
<dbReference type="InterPro" id="IPR037523">
    <property type="entry name" value="VOC_core"/>
</dbReference>
<gene>
    <name evidence="3" type="ORF">B0G62_102569</name>
</gene>
<comment type="caution">
    <text evidence="3">The sequence shown here is derived from an EMBL/GenBank/DDBJ whole genome shotgun (WGS) entry which is preliminary data.</text>
</comment>
<keyword evidence="4" id="KW-1185">Reference proteome</keyword>
<dbReference type="GO" id="GO:0046491">
    <property type="term" value="P:L-methylmalonyl-CoA metabolic process"/>
    <property type="evidence" value="ECO:0007669"/>
    <property type="project" value="TreeGrafter"/>
</dbReference>
<keyword evidence="3" id="KW-0456">Lyase</keyword>
<reference evidence="3 4" key="1">
    <citation type="submission" date="2018-01" db="EMBL/GenBank/DDBJ databases">
        <title>Genomic Encyclopedia of Type Strains, Phase III (KMG-III): the genomes of soil and plant-associated and newly described type strains.</title>
        <authorList>
            <person name="Whitman W."/>
        </authorList>
    </citation>
    <scope>NUCLEOTIDE SEQUENCE [LARGE SCALE GENOMIC DNA]</scope>
    <source>
        <strain evidence="3 4">JCM 18070</strain>
    </source>
</reference>
<dbReference type="GO" id="GO:0046872">
    <property type="term" value="F:metal ion binding"/>
    <property type="evidence" value="ECO:0007669"/>
    <property type="project" value="UniProtKB-KW"/>
</dbReference>
<dbReference type="RefSeq" id="WP_103703472.1">
    <property type="nucleotide sequence ID" value="NZ_PQGA01000002.1"/>
</dbReference>
<dbReference type="PANTHER" id="PTHR43048:SF3">
    <property type="entry name" value="METHYLMALONYL-COA EPIMERASE, MITOCHONDRIAL"/>
    <property type="match status" value="1"/>
</dbReference>
<evidence type="ECO:0000256" key="1">
    <source>
        <dbReference type="ARBA" id="ARBA00022723"/>
    </source>
</evidence>
<organism evidence="3 4">
    <name type="scientific">Paraburkholderia eburnea</name>
    <dbReference type="NCBI Taxonomy" id="1189126"/>
    <lineage>
        <taxon>Bacteria</taxon>
        <taxon>Pseudomonadati</taxon>
        <taxon>Pseudomonadota</taxon>
        <taxon>Betaproteobacteria</taxon>
        <taxon>Burkholderiales</taxon>
        <taxon>Burkholderiaceae</taxon>
        <taxon>Paraburkholderia</taxon>
    </lineage>
</organism>
<dbReference type="InterPro" id="IPR004360">
    <property type="entry name" value="Glyas_Fos-R_dOase_dom"/>
</dbReference>
<dbReference type="InterPro" id="IPR029068">
    <property type="entry name" value="Glyas_Bleomycin-R_OHBP_Dase"/>
</dbReference>
<sequence>MASLTTERAAFGIHSIDHFALEVPSLADATHFLTAFGFALERAGDQILLRTPAGDHIWARVGEGARKRLAYLSLNCFADDFEPLCAQILRAGGRAAAPAVGASKEGFWFEDPDGNLMQLQVGAKTSPSFKAKLRSAAGPVRLRGASMRADASPARPQRLSHVLMFTPDIGRAVAFYEQALGMRLSDGSAGIVAFLHARHGSDHHLIAFAQGEAKGWHHSAWDVPDVDTVGVGKMQMLQAGYAQGWGVGRHVLGSNYFQYVRDPWGSYWEYSADIDFVPPGFEWPCGDHAPENSLYLWGPDVPAYFFENTER</sequence>
<dbReference type="GO" id="GO:0004493">
    <property type="term" value="F:methylmalonyl-CoA epimerase activity"/>
    <property type="evidence" value="ECO:0007669"/>
    <property type="project" value="TreeGrafter"/>
</dbReference>
<dbReference type="Proteomes" id="UP000237381">
    <property type="component" value="Unassembled WGS sequence"/>
</dbReference>